<keyword evidence="4" id="KW-0808">Transferase</keyword>
<keyword evidence="10" id="KW-0812">Transmembrane</keyword>
<evidence type="ECO:0000256" key="4">
    <source>
        <dbReference type="ARBA" id="ARBA00022679"/>
    </source>
</evidence>
<dbReference type="Gene3D" id="1.20.5.1930">
    <property type="match status" value="1"/>
</dbReference>
<proteinExistence type="predicted"/>
<feature type="region of interest" description="Disordered" evidence="9">
    <location>
        <begin position="157"/>
        <end position="176"/>
    </location>
</feature>
<dbReference type="SMART" id="SM00387">
    <property type="entry name" value="HATPase_c"/>
    <property type="match status" value="1"/>
</dbReference>
<keyword evidence="7" id="KW-0067">ATP-binding</keyword>
<evidence type="ECO:0000256" key="6">
    <source>
        <dbReference type="ARBA" id="ARBA00022777"/>
    </source>
</evidence>
<keyword evidence="13" id="KW-1185">Reference proteome</keyword>
<comment type="caution">
    <text evidence="12">The sequence shown here is derived from an EMBL/GenBank/DDBJ whole genome shotgun (WGS) entry which is preliminary data.</text>
</comment>
<dbReference type="EMBL" id="BOOJ01000007">
    <property type="protein sequence ID" value="GIH89863.1"/>
    <property type="molecule type" value="Genomic_DNA"/>
</dbReference>
<dbReference type="InterPro" id="IPR003594">
    <property type="entry name" value="HATPase_dom"/>
</dbReference>
<dbReference type="CDD" id="cd16917">
    <property type="entry name" value="HATPase_UhpB-NarQ-NarX-like"/>
    <property type="match status" value="1"/>
</dbReference>
<protein>
    <recommendedName>
        <fullName evidence="2">histidine kinase</fullName>
        <ecNumber evidence="2">2.7.13.3</ecNumber>
    </recommendedName>
</protein>
<keyword evidence="8" id="KW-0902">Two-component regulatory system</keyword>
<evidence type="ECO:0000256" key="5">
    <source>
        <dbReference type="ARBA" id="ARBA00022741"/>
    </source>
</evidence>
<dbReference type="Proteomes" id="UP000619788">
    <property type="component" value="Unassembled WGS sequence"/>
</dbReference>
<organism evidence="12 13">
    <name type="scientific">Planobispora siamensis</name>
    <dbReference type="NCBI Taxonomy" id="936338"/>
    <lineage>
        <taxon>Bacteria</taxon>
        <taxon>Bacillati</taxon>
        <taxon>Actinomycetota</taxon>
        <taxon>Actinomycetes</taxon>
        <taxon>Streptosporangiales</taxon>
        <taxon>Streptosporangiaceae</taxon>
        <taxon>Planobispora</taxon>
    </lineage>
</organism>
<dbReference type="PANTHER" id="PTHR24421">
    <property type="entry name" value="NITRATE/NITRITE SENSOR PROTEIN NARX-RELATED"/>
    <property type="match status" value="1"/>
</dbReference>
<evidence type="ECO:0000256" key="2">
    <source>
        <dbReference type="ARBA" id="ARBA00012438"/>
    </source>
</evidence>
<sequence>MLDVRTHPRWTDRMLPVIVAVAQVAANYGAQDNQPGRLAADPVGNALLLAGGLALAWRRSRPVLTLAVTMATMVVFIVRGHAYGPIFFSPGIALYNALALGHRRAAWAFAVSGYAFFLVYTTWLAPVPSPGLWHSLTIAAVMGVLMAVGEFARTRKERKAERERITEEESRRQASEERLTMAQELHDVLAHNISLIHVQASTALHLIDDNPEQARTALTTIKQASKDVLTEMRSLIGVLRDGAPRSPTGGLDQLAQLTEPAGRNGLDVTRRVAGRVRPVPSGVDLAGYRIVQEALTNAARHAPGSTVEVLLEYGSRELLIRVTDSGGGTPAENLGGGNLGGGNGIPGMRERAAALGGTLTAERHGPGFRVEARLPIAEEES</sequence>
<dbReference type="SUPFAM" id="SSF55874">
    <property type="entry name" value="ATPase domain of HSP90 chaperone/DNA topoisomerase II/histidine kinase"/>
    <property type="match status" value="1"/>
</dbReference>
<gene>
    <name evidence="12" type="ORF">Psi01_04930</name>
</gene>
<dbReference type="InterPro" id="IPR036890">
    <property type="entry name" value="HATPase_C_sf"/>
</dbReference>
<dbReference type="InterPro" id="IPR005467">
    <property type="entry name" value="His_kinase_dom"/>
</dbReference>
<keyword evidence="5" id="KW-0547">Nucleotide-binding</keyword>
<feature type="transmembrane region" description="Helical" evidence="10">
    <location>
        <begin position="131"/>
        <end position="152"/>
    </location>
</feature>
<name>A0A8J3SHM7_9ACTN</name>
<evidence type="ECO:0000256" key="3">
    <source>
        <dbReference type="ARBA" id="ARBA00022553"/>
    </source>
</evidence>
<keyword evidence="10" id="KW-0472">Membrane</keyword>
<evidence type="ECO:0000256" key="9">
    <source>
        <dbReference type="SAM" id="MobiDB-lite"/>
    </source>
</evidence>
<keyword evidence="10" id="KW-1133">Transmembrane helix</keyword>
<evidence type="ECO:0000313" key="13">
    <source>
        <dbReference type="Proteomes" id="UP000619788"/>
    </source>
</evidence>
<dbReference type="InterPro" id="IPR011712">
    <property type="entry name" value="Sig_transdc_His_kin_sub3_dim/P"/>
</dbReference>
<accession>A0A8J3SHM7</accession>
<reference evidence="12 13" key="1">
    <citation type="submission" date="2021-01" db="EMBL/GenBank/DDBJ databases">
        <title>Whole genome shotgun sequence of Planobispora siamensis NBRC 107568.</title>
        <authorList>
            <person name="Komaki H."/>
            <person name="Tamura T."/>
        </authorList>
    </citation>
    <scope>NUCLEOTIDE SEQUENCE [LARGE SCALE GENOMIC DNA]</scope>
    <source>
        <strain evidence="12 13">NBRC 107568</strain>
    </source>
</reference>
<dbReference type="AlphaFoldDB" id="A0A8J3SHM7"/>
<dbReference type="InterPro" id="IPR050482">
    <property type="entry name" value="Sensor_HK_TwoCompSys"/>
</dbReference>
<evidence type="ECO:0000256" key="7">
    <source>
        <dbReference type="ARBA" id="ARBA00022840"/>
    </source>
</evidence>
<dbReference type="GO" id="GO:0000155">
    <property type="term" value="F:phosphorelay sensor kinase activity"/>
    <property type="evidence" value="ECO:0007669"/>
    <property type="project" value="InterPro"/>
</dbReference>
<dbReference type="Gene3D" id="3.30.565.10">
    <property type="entry name" value="Histidine kinase-like ATPase, C-terminal domain"/>
    <property type="match status" value="1"/>
</dbReference>
<evidence type="ECO:0000256" key="8">
    <source>
        <dbReference type="ARBA" id="ARBA00023012"/>
    </source>
</evidence>
<evidence type="ECO:0000259" key="11">
    <source>
        <dbReference type="PROSITE" id="PS50109"/>
    </source>
</evidence>
<keyword evidence="6 12" id="KW-0418">Kinase</keyword>
<feature type="transmembrane region" description="Helical" evidence="10">
    <location>
        <begin position="105"/>
        <end position="125"/>
    </location>
</feature>
<comment type="catalytic activity">
    <reaction evidence="1">
        <text>ATP + protein L-histidine = ADP + protein N-phospho-L-histidine.</text>
        <dbReference type="EC" id="2.7.13.3"/>
    </reaction>
</comment>
<dbReference type="PANTHER" id="PTHR24421:SF10">
    <property type="entry name" value="NITRATE_NITRITE SENSOR PROTEIN NARQ"/>
    <property type="match status" value="1"/>
</dbReference>
<evidence type="ECO:0000256" key="1">
    <source>
        <dbReference type="ARBA" id="ARBA00000085"/>
    </source>
</evidence>
<dbReference type="Pfam" id="PF02518">
    <property type="entry name" value="HATPase_c"/>
    <property type="match status" value="1"/>
</dbReference>
<evidence type="ECO:0000256" key="10">
    <source>
        <dbReference type="SAM" id="Phobius"/>
    </source>
</evidence>
<dbReference type="GO" id="GO:0016020">
    <property type="term" value="C:membrane"/>
    <property type="evidence" value="ECO:0007669"/>
    <property type="project" value="InterPro"/>
</dbReference>
<dbReference type="GO" id="GO:0046983">
    <property type="term" value="F:protein dimerization activity"/>
    <property type="evidence" value="ECO:0007669"/>
    <property type="project" value="InterPro"/>
</dbReference>
<evidence type="ECO:0000313" key="12">
    <source>
        <dbReference type="EMBL" id="GIH89863.1"/>
    </source>
</evidence>
<feature type="domain" description="Histidine kinase" evidence="11">
    <location>
        <begin position="289"/>
        <end position="378"/>
    </location>
</feature>
<keyword evidence="3" id="KW-0597">Phosphoprotein</keyword>
<dbReference type="Pfam" id="PF07730">
    <property type="entry name" value="HisKA_3"/>
    <property type="match status" value="1"/>
</dbReference>
<dbReference type="EC" id="2.7.13.3" evidence="2"/>
<dbReference type="PROSITE" id="PS50109">
    <property type="entry name" value="HIS_KIN"/>
    <property type="match status" value="1"/>
</dbReference>
<dbReference type="GO" id="GO:0005524">
    <property type="term" value="F:ATP binding"/>
    <property type="evidence" value="ECO:0007669"/>
    <property type="project" value="UniProtKB-KW"/>
</dbReference>